<protein>
    <recommendedName>
        <fullName evidence="3">F-box domain-containing protein</fullName>
    </recommendedName>
</protein>
<dbReference type="RefSeq" id="XP_056076883.1">
    <property type="nucleotide sequence ID" value="XM_056210061.1"/>
</dbReference>
<dbReference type="GeneID" id="80904778"/>
<organism evidence="1 2">
    <name type="scientific">Didymosphaeria variabile</name>
    <dbReference type="NCBI Taxonomy" id="1932322"/>
    <lineage>
        <taxon>Eukaryota</taxon>
        <taxon>Fungi</taxon>
        <taxon>Dikarya</taxon>
        <taxon>Ascomycota</taxon>
        <taxon>Pezizomycotina</taxon>
        <taxon>Dothideomycetes</taxon>
        <taxon>Pleosporomycetidae</taxon>
        <taxon>Pleosporales</taxon>
        <taxon>Massarineae</taxon>
        <taxon>Didymosphaeriaceae</taxon>
        <taxon>Didymosphaeria</taxon>
    </lineage>
</organism>
<accession>A0A9W9CGM2</accession>
<dbReference type="OrthoDB" id="3556572at2759"/>
<keyword evidence="2" id="KW-1185">Reference proteome</keyword>
<reference evidence="1" key="1">
    <citation type="submission" date="2022-10" db="EMBL/GenBank/DDBJ databases">
        <title>Tapping the CABI collections for fungal endophytes: first genome assemblies for Collariella, Neodidymelliopsis, Ascochyta clinopodiicola, Didymella pomorum, Didymosphaeria variabile, Neocosmospora piperis and Neocucurbitaria cava.</title>
        <authorList>
            <person name="Hill R."/>
        </authorList>
    </citation>
    <scope>NUCLEOTIDE SEQUENCE</scope>
    <source>
        <strain evidence="1">IMI 356815</strain>
    </source>
</reference>
<dbReference type="Gene3D" id="3.80.10.10">
    <property type="entry name" value="Ribonuclease Inhibitor"/>
    <property type="match status" value="1"/>
</dbReference>
<comment type="caution">
    <text evidence="1">The sequence shown here is derived from an EMBL/GenBank/DDBJ whole genome shotgun (WGS) entry which is preliminary data.</text>
</comment>
<gene>
    <name evidence="1" type="ORF">N0V89_001248</name>
</gene>
<evidence type="ECO:0000313" key="1">
    <source>
        <dbReference type="EMBL" id="KAJ4360681.1"/>
    </source>
</evidence>
<dbReference type="Proteomes" id="UP001140513">
    <property type="component" value="Unassembled WGS sequence"/>
</dbReference>
<proteinExistence type="predicted"/>
<sequence length="429" mass="48727">MSREVPESAWAVMYPENEADDNFGLNSVPEDIQHLILSELMEASPATLPSVSQSSKTLHDAALPFMYRHLQLLKAPNGNKELLVYKVLLNKFRGTAASEIARHVRSITVQNEIPSEDLMLILDKISEFGKLREFNWNTSAHIPKAVLQKLHSTWSDLEISATVVDREDAVNAAYRKMDLRLLSSPLLARLTYVVYERGYRSDQPCRSDWPKLSQALSSGGNVRSISIQSQQDSSSAYRHMLVEDTEPEKLPRLDLSLGACFSKLEQLRIRNQSYYTYLWDEEHCRALRNFIDPSRLRALDFGNDNPEVFFTTFAGILPDLKVLQFGAKRNTSLQPAKDFIDSLSGLETLEIGEAQRGFDELWPVIEKHKDTLKTLILGPTWGQYCSPEYIDLSVLETISQTFPKLERLGWHVPIGQAVSAHTFNTWTLL</sequence>
<evidence type="ECO:0008006" key="3">
    <source>
        <dbReference type="Google" id="ProtNLM"/>
    </source>
</evidence>
<evidence type="ECO:0000313" key="2">
    <source>
        <dbReference type="Proteomes" id="UP001140513"/>
    </source>
</evidence>
<dbReference type="EMBL" id="JAPEUX010000001">
    <property type="protein sequence ID" value="KAJ4360681.1"/>
    <property type="molecule type" value="Genomic_DNA"/>
</dbReference>
<dbReference type="InterPro" id="IPR032675">
    <property type="entry name" value="LRR_dom_sf"/>
</dbReference>
<dbReference type="AlphaFoldDB" id="A0A9W9CGM2"/>
<name>A0A9W9CGM2_9PLEO</name>